<dbReference type="Pfam" id="PF21010">
    <property type="entry name" value="HA2_C"/>
    <property type="match status" value="1"/>
</dbReference>
<evidence type="ECO:0000259" key="9">
    <source>
        <dbReference type="PROSITE" id="PS51194"/>
    </source>
</evidence>
<dbReference type="FunFam" id="1.20.120.1080:FF:000002">
    <property type="entry name" value="Putative ATP-dependent RNA helicase DHX36"/>
    <property type="match status" value="1"/>
</dbReference>
<dbReference type="STRING" id="1051891.A0A0C3Q653"/>
<reference evidence="11" key="2">
    <citation type="submission" date="2015-01" db="EMBL/GenBank/DDBJ databases">
        <title>Evolutionary Origins and Diversification of the Mycorrhizal Mutualists.</title>
        <authorList>
            <consortium name="DOE Joint Genome Institute"/>
            <consortium name="Mycorrhizal Genomics Consortium"/>
            <person name="Kohler A."/>
            <person name="Kuo A."/>
            <person name="Nagy L.G."/>
            <person name="Floudas D."/>
            <person name="Copeland A."/>
            <person name="Barry K.W."/>
            <person name="Cichocki N."/>
            <person name="Veneault-Fourrey C."/>
            <person name="LaButti K."/>
            <person name="Lindquist E.A."/>
            <person name="Lipzen A."/>
            <person name="Lundell T."/>
            <person name="Morin E."/>
            <person name="Murat C."/>
            <person name="Riley R."/>
            <person name="Ohm R."/>
            <person name="Sun H."/>
            <person name="Tunlid A."/>
            <person name="Henrissat B."/>
            <person name="Grigoriev I.V."/>
            <person name="Hibbett D.S."/>
            <person name="Martin F."/>
        </authorList>
    </citation>
    <scope>NUCLEOTIDE SEQUENCE [LARGE SCALE GENOMIC DNA]</scope>
    <source>
        <strain evidence="11">MUT 4182</strain>
    </source>
</reference>
<dbReference type="Pfam" id="PF04408">
    <property type="entry name" value="WHD_HA2"/>
    <property type="match status" value="1"/>
</dbReference>
<evidence type="ECO:0000313" key="10">
    <source>
        <dbReference type="EMBL" id="KIO18714.1"/>
    </source>
</evidence>
<evidence type="ECO:0000256" key="4">
    <source>
        <dbReference type="ARBA" id="ARBA00022806"/>
    </source>
</evidence>
<dbReference type="CDD" id="cd17917">
    <property type="entry name" value="DEXHc_RHA-like"/>
    <property type="match status" value="1"/>
</dbReference>
<feature type="domain" description="Helicase ATP-binding" evidence="8">
    <location>
        <begin position="619"/>
        <end position="786"/>
    </location>
</feature>
<dbReference type="SMART" id="SM00847">
    <property type="entry name" value="HA2"/>
    <property type="match status" value="1"/>
</dbReference>
<keyword evidence="2" id="KW-0547">Nucleotide-binding</keyword>
<feature type="region of interest" description="Disordered" evidence="7">
    <location>
        <begin position="548"/>
        <end position="584"/>
    </location>
</feature>
<dbReference type="Pfam" id="PF24385">
    <property type="entry name" value="DSRM_DHX29"/>
    <property type="match status" value="1"/>
</dbReference>
<comment type="catalytic activity">
    <reaction evidence="6">
        <text>ATP + H2O = ADP + phosphate + H(+)</text>
        <dbReference type="Rhea" id="RHEA:13065"/>
        <dbReference type="ChEBI" id="CHEBI:15377"/>
        <dbReference type="ChEBI" id="CHEBI:15378"/>
        <dbReference type="ChEBI" id="CHEBI:30616"/>
        <dbReference type="ChEBI" id="CHEBI:43474"/>
        <dbReference type="ChEBI" id="CHEBI:456216"/>
        <dbReference type="EC" id="3.6.4.13"/>
    </reaction>
</comment>
<dbReference type="Gene3D" id="1.20.120.1080">
    <property type="match status" value="1"/>
</dbReference>
<dbReference type="Pfam" id="PF26026">
    <property type="entry name" value="RNA_hel_CTD"/>
    <property type="match status" value="1"/>
</dbReference>
<keyword evidence="5" id="KW-0067">ATP-binding</keyword>
<dbReference type="EMBL" id="KN823266">
    <property type="protein sequence ID" value="KIO18714.1"/>
    <property type="molecule type" value="Genomic_DNA"/>
</dbReference>
<evidence type="ECO:0000256" key="2">
    <source>
        <dbReference type="ARBA" id="ARBA00022741"/>
    </source>
</evidence>
<dbReference type="GO" id="GO:0005524">
    <property type="term" value="F:ATP binding"/>
    <property type="evidence" value="ECO:0007669"/>
    <property type="project" value="UniProtKB-KW"/>
</dbReference>
<dbReference type="SUPFAM" id="SSF52540">
    <property type="entry name" value="P-loop containing nucleoside triphosphate hydrolases"/>
    <property type="match status" value="1"/>
</dbReference>
<dbReference type="PANTHER" id="PTHR18934">
    <property type="entry name" value="ATP-DEPENDENT RNA HELICASE"/>
    <property type="match status" value="1"/>
</dbReference>
<evidence type="ECO:0000256" key="5">
    <source>
        <dbReference type="ARBA" id="ARBA00022840"/>
    </source>
</evidence>
<evidence type="ECO:0000256" key="3">
    <source>
        <dbReference type="ARBA" id="ARBA00022801"/>
    </source>
</evidence>
<dbReference type="Pfam" id="PF00271">
    <property type="entry name" value="Helicase_C"/>
    <property type="match status" value="1"/>
</dbReference>
<accession>A0A0C3Q653</accession>
<dbReference type="GO" id="GO:0003724">
    <property type="term" value="F:RNA helicase activity"/>
    <property type="evidence" value="ECO:0007669"/>
    <property type="project" value="UniProtKB-EC"/>
</dbReference>
<dbReference type="InterPro" id="IPR007502">
    <property type="entry name" value="Helicase-assoc_dom"/>
</dbReference>
<dbReference type="SMART" id="SM00487">
    <property type="entry name" value="DEXDc"/>
    <property type="match status" value="1"/>
</dbReference>
<keyword evidence="4" id="KW-0347">Helicase</keyword>
<evidence type="ECO:0000259" key="8">
    <source>
        <dbReference type="PROSITE" id="PS51192"/>
    </source>
</evidence>
<dbReference type="SMART" id="SM00490">
    <property type="entry name" value="HELICc"/>
    <property type="match status" value="1"/>
</dbReference>
<name>A0A0C3Q653_9AGAM</name>
<proteinExistence type="predicted"/>
<organism evidence="10 11">
    <name type="scientific">Tulasnella calospora MUT 4182</name>
    <dbReference type="NCBI Taxonomy" id="1051891"/>
    <lineage>
        <taxon>Eukaryota</taxon>
        <taxon>Fungi</taxon>
        <taxon>Dikarya</taxon>
        <taxon>Basidiomycota</taxon>
        <taxon>Agaricomycotina</taxon>
        <taxon>Agaricomycetes</taxon>
        <taxon>Cantharellales</taxon>
        <taxon>Tulasnellaceae</taxon>
        <taxon>Tulasnella</taxon>
    </lineage>
</organism>
<keyword evidence="3" id="KW-0378">Hydrolase</keyword>
<dbReference type="GO" id="GO:0016787">
    <property type="term" value="F:hydrolase activity"/>
    <property type="evidence" value="ECO:0007669"/>
    <property type="project" value="UniProtKB-KW"/>
</dbReference>
<dbReference type="Proteomes" id="UP000054248">
    <property type="component" value="Unassembled WGS sequence"/>
</dbReference>
<dbReference type="PROSITE" id="PS51192">
    <property type="entry name" value="HELICASE_ATP_BIND_1"/>
    <property type="match status" value="1"/>
</dbReference>
<keyword evidence="11" id="KW-1185">Reference proteome</keyword>
<dbReference type="InterPro" id="IPR059023">
    <property type="entry name" value="RNA_hel_CTD"/>
</dbReference>
<dbReference type="HOGENOM" id="CLU_001832_4_0_1"/>
<dbReference type="Gene3D" id="3.40.50.300">
    <property type="entry name" value="P-loop containing nucleotide triphosphate hydrolases"/>
    <property type="match status" value="2"/>
</dbReference>
<evidence type="ECO:0000256" key="1">
    <source>
        <dbReference type="ARBA" id="ARBA00012552"/>
    </source>
</evidence>
<feature type="domain" description="Helicase C-terminal" evidence="9">
    <location>
        <begin position="863"/>
        <end position="1027"/>
    </location>
</feature>
<evidence type="ECO:0000256" key="6">
    <source>
        <dbReference type="ARBA" id="ARBA00047984"/>
    </source>
</evidence>
<dbReference type="GO" id="GO:0003723">
    <property type="term" value="F:RNA binding"/>
    <property type="evidence" value="ECO:0007669"/>
    <property type="project" value="TreeGrafter"/>
</dbReference>
<dbReference type="EC" id="3.6.4.13" evidence="1"/>
<gene>
    <name evidence="10" type="ORF">M407DRAFT_224826</name>
</gene>
<sequence length="1385" mass="153335">MPPKRHIVRNGNAGNSAKASKPKESPDSSTTGQPERKTLFPTGSKTPLALLNERCQKNGWERPIVEPRRAGGAYTCIITLRRMDKKTSTIESARMEPHPPLSKETAEEAKHWGAVYALYRFANNLQLNVVLPPEPRKYWAELAEEHKKAPEHLAWQYMPDPFAAKKMVDERQSKARARREEEEAQGDSEFDGNIVGSRGQPSKPRGAKEFQYAPEVRMAQSLRESVEAAIKTAIQSFPELQNTGVETASLTNFDGETLSKQLATLGFNQHAVKRVLSLLSRPPPYDPYLASLKALSDLDAALTHLLMTTNESDLPKALLDQKGRGTTGGFVSSLHSGNSSEDLQTRWTRERATKEAGWPERSVQECLSVSTDWGVLMEMLGRRLVGLEIPQDIAAQIAELDPEVDVEERDTLRNEEVEALLSVHPEASMKDQTLAIPIPESSLTLHIIYSPHHPYPFPGSTVPYRVPPMYITSPKSPPYVRLHILSGLLSSLYTPSEDGDSLHGILETGQGIAFASVDFASSLWIEMQQRGPPDVSEVMKYLLPPPDVKSSTPALAVSSTPQTPEPTGARSRKRKSAGDERTDERVLADFETMRSKPEYTKFLEQRQKLPAWGSQDSIIKVIEKHRVTIVVGETGCGKTTQLPQFILDHLITSRRGKQASILVTQPRRVSALGVSARVGAERLNDGSVGYAIRGDSKATAKTKLMFVTTGVALRRLATDEDRTLSHVTHVIIDEVHERSVDSDFLLLELRELLKRNKTIKVILMSATINQKTFVDYFGGAPVIEIPGFTHPVKDLYLEDLLPVISYRPASVKATEKKLTEQQEAARQVYRDKGMDEEAIIAMEHISRANRVDYQLLAACISRVVDQATDPKAAVLVFMPGVQEITAAIDAIKSLPNMKGALEVFPLHANLTVDQQKLVFQPCRGRKVVVATNVAETSITIPDVVYVIDAGRVKEISYDTTTAMSKLTETWVTKAAARQRRGRAGRTQPGECYKLYTKKQEEAMIDFPVPEILRVPLDALSLQVKAAREDEDVTLFLSKAIDPPKVAAMKEAWRTLENLGAIEENGRLTALGRHMSLLPLDLRLAKMLILGAVFRCLDPVLTVAASLSSKPLFFSPNDKRDEAKKARQRFATGNSDLLTDVKAYDKCQSLRSSGRSEQQKFCDANFISPNTVREITSLRSDFHSALAGIGFVPIDSSPLDPSLNVHSSNENLVKSVVCGGLWPRVAMVSTPKQLFDKVQAGTVEREREAKEYKLFEKGERVFIHPQSVMFDGLGSHKSPFFSYFSKNMTSKVFLRDVTEVPMYGALLFGGKVTVNHIAGGLTVGSDGAWIKLKAWPRIGVLVNQLRRLLDAQLAWSLDDATICGVSDGNLVIDAMLSLLDRDGLSM</sequence>
<dbReference type="InterPro" id="IPR056328">
    <property type="entry name" value="DSRM_DHX29"/>
</dbReference>
<evidence type="ECO:0000256" key="7">
    <source>
        <dbReference type="SAM" id="MobiDB-lite"/>
    </source>
</evidence>
<dbReference type="Pfam" id="PF00270">
    <property type="entry name" value="DEAD"/>
    <property type="match status" value="1"/>
</dbReference>
<dbReference type="InterPro" id="IPR014001">
    <property type="entry name" value="Helicase_ATP-bd"/>
</dbReference>
<feature type="region of interest" description="Disordered" evidence="7">
    <location>
        <begin position="1"/>
        <end position="45"/>
    </location>
</feature>
<dbReference type="PANTHER" id="PTHR18934:SF267">
    <property type="entry name" value="ATP-DEPENDENT RNA HELICASE YLR419W-RELATED"/>
    <property type="match status" value="1"/>
</dbReference>
<dbReference type="CDD" id="cd18791">
    <property type="entry name" value="SF2_C_RHA"/>
    <property type="match status" value="1"/>
</dbReference>
<reference evidence="10 11" key="1">
    <citation type="submission" date="2014-04" db="EMBL/GenBank/DDBJ databases">
        <authorList>
            <consortium name="DOE Joint Genome Institute"/>
            <person name="Kuo A."/>
            <person name="Girlanda M."/>
            <person name="Perotto S."/>
            <person name="Kohler A."/>
            <person name="Nagy L.G."/>
            <person name="Floudas D."/>
            <person name="Copeland A."/>
            <person name="Barry K.W."/>
            <person name="Cichocki N."/>
            <person name="Veneault-Fourrey C."/>
            <person name="LaButti K."/>
            <person name="Lindquist E.A."/>
            <person name="Lipzen A."/>
            <person name="Lundell T."/>
            <person name="Morin E."/>
            <person name="Murat C."/>
            <person name="Sun H."/>
            <person name="Tunlid A."/>
            <person name="Henrissat B."/>
            <person name="Grigoriev I.V."/>
            <person name="Hibbett D.S."/>
            <person name="Martin F."/>
            <person name="Nordberg H.P."/>
            <person name="Cantor M.N."/>
            <person name="Hua S.X."/>
        </authorList>
    </citation>
    <scope>NUCLEOTIDE SEQUENCE [LARGE SCALE GENOMIC DNA]</scope>
    <source>
        <strain evidence="10 11">MUT 4182</strain>
    </source>
</reference>
<dbReference type="InterPro" id="IPR048333">
    <property type="entry name" value="HA2_WH"/>
</dbReference>
<dbReference type="Pfam" id="PF07717">
    <property type="entry name" value="OB_NTP_bind"/>
    <property type="match status" value="1"/>
</dbReference>
<feature type="region of interest" description="Disordered" evidence="7">
    <location>
        <begin position="169"/>
        <end position="206"/>
    </location>
</feature>
<dbReference type="InterPro" id="IPR027417">
    <property type="entry name" value="P-loop_NTPase"/>
</dbReference>
<dbReference type="PROSITE" id="PS51194">
    <property type="entry name" value="HELICASE_CTER"/>
    <property type="match status" value="1"/>
</dbReference>
<protein>
    <recommendedName>
        <fullName evidence="1">RNA helicase</fullName>
        <ecNumber evidence="1">3.6.4.13</ecNumber>
    </recommendedName>
</protein>
<feature type="compositionally biased region" description="Polar residues" evidence="7">
    <location>
        <begin position="549"/>
        <end position="562"/>
    </location>
</feature>
<evidence type="ECO:0000313" key="11">
    <source>
        <dbReference type="Proteomes" id="UP000054248"/>
    </source>
</evidence>
<dbReference type="OrthoDB" id="5600252at2759"/>
<dbReference type="InterPro" id="IPR001650">
    <property type="entry name" value="Helicase_C-like"/>
</dbReference>
<feature type="compositionally biased region" description="Basic and acidic residues" evidence="7">
    <location>
        <begin position="169"/>
        <end position="181"/>
    </location>
</feature>
<dbReference type="FunFam" id="3.40.50.300:FF:000500">
    <property type="entry name" value="ATP-dependent RNA helicase DHX29"/>
    <property type="match status" value="1"/>
</dbReference>
<dbReference type="InterPro" id="IPR011709">
    <property type="entry name" value="DEAD-box_helicase_OB_fold"/>
</dbReference>
<dbReference type="InterPro" id="IPR011545">
    <property type="entry name" value="DEAD/DEAH_box_helicase_dom"/>
</dbReference>